<dbReference type="Pfam" id="PF08264">
    <property type="entry name" value="Anticodon_1"/>
    <property type="match status" value="1"/>
</dbReference>
<dbReference type="FunFam" id="3.40.50.620:FF:000032">
    <property type="entry name" value="Valine--tRNA ligase"/>
    <property type="match status" value="1"/>
</dbReference>
<dbReference type="InterPro" id="IPR033705">
    <property type="entry name" value="Anticodon_Ia_Val"/>
</dbReference>
<dbReference type="SUPFAM" id="SSF52374">
    <property type="entry name" value="Nucleotidylyl transferase"/>
    <property type="match status" value="1"/>
</dbReference>
<dbReference type="GO" id="GO:0005829">
    <property type="term" value="C:cytosol"/>
    <property type="evidence" value="ECO:0007669"/>
    <property type="project" value="TreeGrafter"/>
</dbReference>
<evidence type="ECO:0000256" key="8">
    <source>
        <dbReference type="ARBA" id="ARBA00023054"/>
    </source>
</evidence>
<dbReference type="InterPro" id="IPR037118">
    <property type="entry name" value="Val-tRNA_synth_C_sf"/>
</dbReference>
<dbReference type="Pfam" id="PF00133">
    <property type="entry name" value="tRNA-synt_1"/>
    <property type="match status" value="1"/>
</dbReference>
<evidence type="ECO:0000256" key="7">
    <source>
        <dbReference type="ARBA" id="ARBA00022917"/>
    </source>
</evidence>
<comment type="subunit">
    <text evidence="2 12">Monomer.</text>
</comment>
<dbReference type="Gene3D" id="3.40.50.620">
    <property type="entry name" value="HUPs"/>
    <property type="match status" value="2"/>
</dbReference>
<feature type="domain" description="Valyl-tRNA synthetase tRNA-binding arm" evidence="15">
    <location>
        <begin position="819"/>
        <end position="882"/>
    </location>
</feature>
<dbReference type="InterPro" id="IPR001412">
    <property type="entry name" value="aa-tRNA-synth_I_CS"/>
</dbReference>
<dbReference type="FunFam" id="3.90.740.10:FF:000005">
    <property type="entry name" value="Valine--tRNA ligase, mitochondrial"/>
    <property type="match status" value="1"/>
</dbReference>
<dbReference type="PANTHER" id="PTHR11946">
    <property type="entry name" value="VALYL-TRNA SYNTHETASES"/>
    <property type="match status" value="1"/>
</dbReference>
<keyword evidence="3 12" id="KW-0963">Cytoplasm</keyword>
<dbReference type="NCBIfam" id="TIGR00422">
    <property type="entry name" value="valS"/>
    <property type="match status" value="1"/>
</dbReference>
<dbReference type="RefSeq" id="WP_007049481.1">
    <property type="nucleotide sequence ID" value="NZ_DS560015.1"/>
</dbReference>
<feature type="coiled-coil region" evidence="12">
    <location>
        <begin position="815"/>
        <end position="877"/>
    </location>
</feature>
<comment type="domain">
    <text evidence="12">ValRS has two distinct active sites: one for aminoacylation and one for editing. The misactivated threonine is translocated from the active site to the editing site.</text>
</comment>
<evidence type="ECO:0000259" key="14">
    <source>
        <dbReference type="Pfam" id="PF08264"/>
    </source>
</evidence>
<dbReference type="GO" id="GO:0006438">
    <property type="term" value="P:valyl-tRNA aminoacylation"/>
    <property type="evidence" value="ECO:0007669"/>
    <property type="project" value="UniProtKB-UniRule"/>
</dbReference>
<keyword evidence="5 12" id="KW-0547">Nucleotide-binding</keyword>
<evidence type="ECO:0000313" key="16">
    <source>
        <dbReference type="EMBL" id="EDS73317.1"/>
    </source>
</evidence>
<dbReference type="GeneID" id="97999881"/>
<protein>
    <recommendedName>
        <fullName evidence="12">Valine--tRNA ligase</fullName>
        <ecNumber evidence="12">6.1.1.9</ecNumber>
    </recommendedName>
    <alternativeName>
        <fullName evidence="12">Valyl-tRNA synthetase</fullName>
        <shortName evidence="12">ValRS</shortName>
    </alternativeName>
</protein>
<dbReference type="eggNOG" id="COG0525">
    <property type="taxonomic scope" value="Bacteria"/>
</dbReference>
<dbReference type="Gene3D" id="1.10.287.380">
    <property type="entry name" value="Valyl-tRNA synthetase, C-terminal domain"/>
    <property type="match status" value="1"/>
</dbReference>
<gene>
    <name evidence="12 16" type="primary">valS</name>
    <name evidence="16" type="ORF">ANASTE_01037</name>
</gene>
<evidence type="ECO:0000256" key="2">
    <source>
        <dbReference type="ARBA" id="ARBA00011245"/>
    </source>
</evidence>
<dbReference type="Pfam" id="PF10458">
    <property type="entry name" value="Val_tRNA-synt_C"/>
    <property type="match status" value="1"/>
</dbReference>
<dbReference type="PANTHER" id="PTHR11946:SF93">
    <property type="entry name" value="VALINE--TRNA LIGASE, CHLOROPLASTIC_MITOCHONDRIAL 2"/>
    <property type="match status" value="1"/>
</dbReference>
<keyword evidence="8 12" id="KW-0175">Coiled coil</keyword>
<keyword evidence="7 12" id="KW-0648">Protein biosynthesis</keyword>
<evidence type="ECO:0000256" key="6">
    <source>
        <dbReference type="ARBA" id="ARBA00022840"/>
    </source>
</evidence>
<sequence>MMSENILDKQYDPGKIEGKIYEKWEKGGYFKPEINKDGKPFTIIMPPPNITGKLHIGHAFDDTLQDILIRYKRMKGYAALWVPGEDHASIATEVKVVDKIKEETGKTKQDLGREKFLKEAWNWAKTYRKEIANQVRKLGSSCDWSRERFTMDEGVSEAVKETFIRLYKKGLIYRGNRIINWCPSCKTALSDAEVEYEEQAGHLWHIKYPIKDSDEFVVIATTRPETMLGDTAVAINPDDERYFHLKGKSLILPLVNKEIPIVFDEYVDKQFGTGCVKITPCHDPNDFEVGLRHDLEQIRVFNDDGTINELGGKYQGLTTKQARKEIVKDLEELGLLEKIEDHMHNVGTCYRCHATVEPLTSLQWFVKMEPLAKPAIDAVNEKEVNFVPDRFKKIYFNWMENIKDWCISRQLWWGHRIPAYYCEECGEMVVSKEMPAKCEKCGCTSFKQDEDALDTWFSSALWPFSTLGWPKETEDLKKFYPNDVLVTGFDIIFFWVARMVFSGIEQMGEPPFHHVYIHGLVRDSQGRKMSKSLGNGIDPLEVIDKYGADVLRFSLVTGNKAGNDTRWQESKVEANRNFANKINNAARFILMNLEDFDENKKADLPKLHNTDKWIISRTNQMVKEVTANIEKYEFGIAAEKLYTFIWNEFCDLYIEFAKPSLNSDNKEDRFNTQYTLNLVFMNILKMLHPYMPFITEHIYSFMPGREDMLIAAEYPEYKEEYDFPKEEEDITIIVEALRTVRNARANMDIPPSKKADGYIFPSSKEMKEVFSSSKDILIKLASFKDINFIDGEYDKEESLCVVVEGGKIFIPMGELIDREKEIERLKNEEKKLNGEISRLEKKLSNKNFTDKAPEKVVEGEREKLKKYQSLMEEVKESLIKLK</sequence>
<evidence type="ECO:0000256" key="9">
    <source>
        <dbReference type="ARBA" id="ARBA00023146"/>
    </source>
</evidence>
<feature type="binding site" evidence="12">
    <location>
        <position position="531"/>
    </location>
    <ligand>
        <name>ATP</name>
        <dbReference type="ChEBI" id="CHEBI:30616"/>
    </ligand>
</feature>
<dbReference type="EMBL" id="ABIL02000005">
    <property type="protein sequence ID" value="EDS73317.1"/>
    <property type="molecule type" value="Genomic_DNA"/>
</dbReference>
<evidence type="ECO:0000256" key="12">
    <source>
        <dbReference type="HAMAP-Rule" id="MF_02004"/>
    </source>
</evidence>
<keyword evidence="9 12" id="KW-0030">Aminoacyl-tRNA synthetase</keyword>
<dbReference type="InterPro" id="IPR002300">
    <property type="entry name" value="aa-tRNA-synth_Ia"/>
</dbReference>
<feature type="short sequence motif" description="'HIGH' region" evidence="12">
    <location>
        <begin position="48"/>
        <end position="58"/>
    </location>
</feature>
<evidence type="ECO:0000256" key="4">
    <source>
        <dbReference type="ARBA" id="ARBA00022598"/>
    </source>
</evidence>
<dbReference type="InterPro" id="IPR010978">
    <property type="entry name" value="tRNA-bd_arm"/>
</dbReference>
<dbReference type="FunFam" id="1.10.730.10:FF:000014">
    <property type="entry name" value="Valine--tRNA ligase"/>
    <property type="match status" value="1"/>
</dbReference>
<comment type="function">
    <text evidence="12">Catalyzes the attachment of valine to tRNA(Val). As ValRS can inadvertently accommodate and process structurally similar amino acids such as threonine, to avoid such errors, it has a 'posttransfer' editing activity that hydrolyzes mischarged Thr-tRNA(Val) in a tRNA-dependent manner.</text>
</comment>
<dbReference type="Gene3D" id="1.10.730.10">
    <property type="entry name" value="Isoleucyl-tRNA Synthetase, Domain 1"/>
    <property type="match status" value="1"/>
</dbReference>
<dbReference type="InterPro" id="IPR019499">
    <property type="entry name" value="Val-tRNA_synth_tRNA-bd"/>
</dbReference>
<dbReference type="SUPFAM" id="SSF50677">
    <property type="entry name" value="ValRS/IleRS/LeuRS editing domain"/>
    <property type="match status" value="1"/>
</dbReference>
<comment type="caution">
    <text evidence="16">The sequence shown here is derived from an EMBL/GenBank/DDBJ whole genome shotgun (WGS) entry which is preliminary data.</text>
</comment>
<dbReference type="STRING" id="445971.ANASTE_01037"/>
<dbReference type="GO" id="GO:0005524">
    <property type="term" value="F:ATP binding"/>
    <property type="evidence" value="ECO:0007669"/>
    <property type="project" value="UniProtKB-UniRule"/>
</dbReference>
<evidence type="ECO:0000259" key="15">
    <source>
        <dbReference type="Pfam" id="PF10458"/>
    </source>
</evidence>
<dbReference type="CDD" id="cd00817">
    <property type="entry name" value="ValRS_core"/>
    <property type="match status" value="1"/>
</dbReference>
<dbReference type="AlphaFoldDB" id="B1C8I0"/>
<evidence type="ECO:0000256" key="11">
    <source>
        <dbReference type="ARBA" id="ARBA00060830"/>
    </source>
</evidence>
<dbReference type="EC" id="6.1.1.9" evidence="12"/>
<evidence type="ECO:0000259" key="13">
    <source>
        <dbReference type="Pfam" id="PF00133"/>
    </source>
</evidence>
<dbReference type="Gene3D" id="3.90.740.10">
    <property type="entry name" value="Valyl/Leucyl/Isoleucyl-tRNA synthetase, editing domain"/>
    <property type="match status" value="1"/>
</dbReference>
<proteinExistence type="inferred from homology"/>
<comment type="domain">
    <text evidence="12">The C-terminal coiled-coil domain is crucial for aminoacylation activity.</text>
</comment>
<comment type="subcellular location">
    <subcellularLocation>
        <location evidence="1 12">Cytoplasm</location>
    </subcellularLocation>
</comment>
<dbReference type="SUPFAM" id="SSF46589">
    <property type="entry name" value="tRNA-binding arm"/>
    <property type="match status" value="1"/>
</dbReference>
<dbReference type="InterPro" id="IPR009008">
    <property type="entry name" value="Val/Leu/Ile-tRNA-synth_edit"/>
</dbReference>
<reference evidence="16" key="2">
    <citation type="submission" date="2013-08" db="EMBL/GenBank/DDBJ databases">
        <title>Draft genome sequence of Anaerofustis stercorihominis (DSM 17244).</title>
        <authorList>
            <person name="Sudarsanam P."/>
            <person name="Ley R."/>
            <person name="Guruge J."/>
            <person name="Turnbaugh P.J."/>
            <person name="Mahowald M."/>
            <person name="Liep D."/>
            <person name="Gordon J."/>
        </authorList>
    </citation>
    <scope>NUCLEOTIDE SEQUENCE</scope>
    <source>
        <strain evidence="16">DSM 17244</strain>
    </source>
</reference>
<dbReference type="PROSITE" id="PS00178">
    <property type="entry name" value="AA_TRNA_LIGASE_I"/>
    <property type="match status" value="1"/>
</dbReference>
<dbReference type="SUPFAM" id="SSF47323">
    <property type="entry name" value="Anticodon-binding domain of a subclass of class I aminoacyl-tRNA synthetases"/>
    <property type="match status" value="1"/>
</dbReference>
<evidence type="ECO:0000256" key="3">
    <source>
        <dbReference type="ARBA" id="ARBA00022490"/>
    </source>
</evidence>
<dbReference type="FunFam" id="3.40.50.620:FF:000098">
    <property type="entry name" value="Valine--tRNA ligase"/>
    <property type="match status" value="1"/>
</dbReference>
<dbReference type="GO" id="GO:0004832">
    <property type="term" value="F:valine-tRNA ligase activity"/>
    <property type="evidence" value="ECO:0007669"/>
    <property type="project" value="UniProtKB-UniRule"/>
</dbReference>
<dbReference type="Proteomes" id="UP000005178">
    <property type="component" value="Unassembled WGS sequence"/>
</dbReference>
<keyword evidence="4 12" id="KW-0436">Ligase</keyword>
<keyword evidence="6 12" id="KW-0067">ATP-binding</keyword>
<organism evidence="16 17">
    <name type="scientific">Anaerofustis stercorihominis DSM 17244</name>
    <dbReference type="NCBI Taxonomy" id="445971"/>
    <lineage>
        <taxon>Bacteria</taxon>
        <taxon>Bacillati</taxon>
        <taxon>Bacillota</taxon>
        <taxon>Clostridia</taxon>
        <taxon>Eubacteriales</taxon>
        <taxon>Eubacteriaceae</taxon>
        <taxon>Anaerofustis</taxon>
    </lineage>
</organism>
<accession>B1C8I0</accession>
<dbReference type="PRINTS" id="PR00986">
    <property type="entry name" value="TRNASYNTHVAL"/>
</dbReference>
<evidence type="ECO:0000256" key="5">
    <source>
        <dbReference type="ARBA" id="ARBA00022741"/>
    </source>
</evidence>
<reference evidence="16" key="1">
    <citation type="submission" date="2008-01" db="EMBL/GenBank/DDBJ databases">
        <authorList>
            <person name="Fulton L."/>
            <person name="Clifton S."/>
            <person name="Fulton B."/>
            <person name="Xu J."/>
            <person name="Minx P."/>
            <person name="Pepin K.H."/>
            <person name="Johnson M."/>
            <person name="Thiruvilangam P."/>
            <person name="Bhonagiri V."/>
            <person name="Nash W.E."/>
            <person name="Mardis E.R."/>
            <person name="Wilson R.K."/>
        </authorList>
    </citation>
    <scope>NUCLEOTIDE SEQUENCE [LARGE SCALE GENOMIC DNA]</scope>
    <source>
        <strain evidence="16">DSM 17244</strain>
    </source>
</reference>
<dbReference type="InterPro" id="IPR013155">
    <property type="entry name" value="M/V/L/I-tRNA-synth_anticd-bd"/>
</dbReference>
<dbReference type="InterPro" id="IPR002303">
    <property type="entry name" value="Valyl-tRNA_ligase"/>
</dbReference>
<dbReference type="InterPro" id="IPR014729">
    <property type="entry name" value="Rossmann-like_a/b/a_fold"/>
</dbReference>
<dbReference type="FunFam" id="1.10.287.380:FF:000001">
    <property type="entry name" value="Valine--tRNA ligase"/>
    <property type="match status" value="1"/>
</dbReference>
<evidence type="ECO:0000256" key="10">
    <source>
        <dbReference type="ARBA" id="ARBA00047552"/>
    </source>
</evidence>
<dbReference type="InterPro" id="IPR009080">
    <property type="entry name" value="tRNAsynth_Ia_anticodon-bd"/>
</dbReference>
<feature type="domain" description="Methionyl/Valyl/Leucyl/Isoleucyl-tRNA synthetase anticodon-binding" evidence="14">
    <location>
        <begin position="611"/>
        <end position="756"/>
    </location>
</feature>
<keyword evidence="17" id="KW-1185">Reference proteome</keyword>
<comment type="catalytic activity">
    <reaction evidence="10 12">
        <text>tRNA(Val) + L-valine + ATP = L-valyl-tRNA(Val) + AMP + diphosphate</text>
        <dbReference type="Rhea" id="RHEA:10704"/>
        <dbReference type="Rhea" id="RHEA-COMP:9672"/>
        <dbReference type="Rhea" id="RHEA-COMP:9708"/>
        <dbReference type="ChEBI" id="CHEBI:30616"/>
        <dbReference type="ChEBI" id="CHEBI:33019"/>
        <dbReference type="ChEBI" id="CHEBI:57762"/>
        <dbReference type="ChEBI" id="CHEBI:78442"/>
        <dbReference type="ChEBI" id="CHEBI:78537"/>
        <dbReference type="ChEBI" id="CHEBI:456215"/>
        <dbReference type="EC" id="6.1.1.9"/>
    </reaction>
</comment>
<dbReference type="HOGENOM" id="CLU_001493_0_2_9"/>
<feature type="domain" description="Aminoacyl-tRNA synthetase class Ia" evidence="13">
    <location>
        <begin position="19"/>
        <end position="567"/>
    </location>
</feature>
<dbReference type="GO" id="GO:0002161">
    <property type="term" value="F:aminoacyl-tRNA deacylase activity"/>
    <property type="evidence" value="ECO:0007669"/>
    <property type="project" value="InterPro"/>
</dbReference>
<dbReference type="NCBIfam" id="NF004349">
    <property type="entry name" value="PRK05729.1"/>
    <property type="match status" value="1"/>
</dbReference>
<name>B1C8I0_9FIRM</name>
<dbReference type="Gene3D" id="2.170.220.10">
    <property type="match status" value="1"/>
</dbReference>
<evidence type="ECO:0000256" key="1">
    <source>
        <dbReference type="ARBA" id="ARBA00004496"/>
    </source>
</evidence>
<feature type="short sequence motif" description="'KMSKS' region" evidence="12">
    <location>
        <begin position="528"/>
        <end position="532"/>
    </location>
</feature>
<comment type="similarity">
    <text evidence="11 12">Belongs to the class-I aminoacyl-tRNA synthetase family. ValS type 1 subfamily.</text>
</comment>
<dbReference type="HAMAP" id="MF_02004">
    <property type="entry name" value="Val_tRNA_synth_type1"/>
    <property type="match status" value="1"/>
</dbReference>
<evidence type="ECO:0000313" key="17">
    <source>
        <dbReference type="Proteomes" id="UP000005178"/>
    </source>
</evidence>
<dbReference type="CDD" id="cd07962">
    <property type="entry name" value="Anticodon_Ia_Val"/>
    <property type="match status" value="1"/>
</dbReference>